<gene>
    <name evidence="2" type="ORF">O9570_06190</name>
</gene>
<name>A0A9X3KW80_ALCXX</name>
<evidence type="ECO:0000313" key="3">
    <source>
        <dbReference type="Proteomes" id="UP001141992"/>
    </source>
</evidence>
<evidence type="ECO:0000256" key="1">
    <source>
        <dbReference type="SAM" id="MobiDB-lite"/>
    </source>
</evidence>
<organism evidence="2 3">
    <name type="scientific">Alcaligenes xylosoxydans xylosoxydans</name>
    <name type="common">Achromobacter xylosoxidans</name>
    <dbReference type="NCBI Taxonomy" id="85698"/>
    <lineage>
        <taxon>Bacteria</taxon>
        <taxon>Pseudomonadati</taxon>
        <taxon>Pseudomonadota</taxon>
        <taxon>Betaproteobacteria</taxon>
        <taxon>Burkholderiales</taxon>
        <taxon>Alcaligenaceae</taxon>
        <taxon>Achromobacter</taxon>
    </lineage>
</organism>
<comment type="caution">
    <text evidence="2">The sequence shown here is derived from an EMBL/GenBank/DDBJ whole genome shotgun (WGS) entry which is preliminary data.</text>
</comment>
<reference evidence="2" key="1">
    <citation type="submission" date="2022-12" db="EMBL/GenBank/DDBJ databases">
        <authorList>
            <person name="Voronina O.L."/>
            <person name="Kunda M.S."/>
            <person name="Ryzhova N."/>
            <person name="Aksenova E.I."/>
        </authorList>
    </citation>
    <scope>NUCLEOTIDE SEQUENCE</scope>
    <source>
        <strain evidence="2">SCCH136:Ach223948</strain>
    </source>
</reference>
<dbReference type="EMBL" id="JAPZVI010000003">
    <property type="protein sequence ID" value="MCZ8401024.1"/>
    <property type="molecule type" value="Genomic_DNA"/>
</dbReference>
<feature type="compositionally biased region" description="Low complexity" evidence="1">
    <location>
        <begin position="23"/>
        <end position="32"/>
    </location>
</feature>
<dbReference type="Proteomes" id="UP001141992">
    <property type="component" value="Unassembled WGS sequence"/>
</dbReference>
<feature type="region of interest" description="Disordered" evidence="1">
    <location>
        <begin position="1"/>
        <end position="50"/>
    </location>
</feature>
<dbReference type="RefSeq" id="WP_155523066.1">
    <property type="nucleotide sequence ID" value="NZ_CAJFDJ010000001.1"/>
</dbReference>
<dbReference type="AlphaFoldDB" id="A0A9X3KW80"/>
<protein>
    <submittedName>
        <fullName evidence="2">Uncharacterized protein</fullName>
    </submittedName>
</protein>
<evidence type="ECO:0000313" key="2">
    <source>
        <dbReference type="EMBL" id="MCZ8401024.1"/>
    </source>
</evidence>
<accession>A0A9X3KW80</accession>
<sequence>MESSGKKSLDPGIVPQRRRRAAKGLGRAMAMASRHGATLDASIETPHDGA</sequence>
<proteinExistence type="predicted"/>